<keyword evidence="2" id="KW-1185">Reference proteome</keyword>
<feature type="non-terminal residue" evidence="1">
    <location>
        <position position="418"/>
    </location>
</feature>
<name>A0A164IGC3_9CRUS</name>
<accession>A0A164IGC3</accession>
<evidence type="ECO:0000313" key="2">
    <source>
        <dbReference type="Proteomes" id="UP000076858"/>
    </source>
</evidence>
<reference evidence="1 2" key="1">
    <citation type="submission" date="2016-03" db="EMBL/GenBank/DDBJ databases">
        <title>EvidentialGene: Evidence-directed Construction of Genes on Genomes.</title>
        <authorList>
            <person name="Gilbert D.G."/>
            <person name="Choi J.-H."/>
            <person name="Mockaitis K."/>
            <person name="Colbourne J."/>
            <person name="Pfrender M."/>
        </authorList>
    </citation>
    <scope>NUCLEOTIDE SEQUENCE [LARGE SCALE GENOMIC DNA]</scope>
    <source>
        <strain evidence="1 2">Xinb3</strain>
        <tissue evidence="1">Complete organism</tissue>
    </source>
</reference>
<comment type="caution">
    <text evidence="1">The sequence shown here is derived from an EMBL/GenBank/DDBJ whole genome shotgun (WGS) entry which is preliminary data.</text>
</comment>
<gene>
    <name evidence="1" type="ORF">APZ42_002178</name>
</gene>
<sequence>KSPYNMVMQEVLEMKKDPLKEWAPRGIRTAFRCCIAGPTSPAAVAQLQCKLLFMHPHPAKIMYKCNWSLSTHRVLLYGIVTLQPKTKQTKSAPAIKPPEFSIEHLFFTGLSFLYRLVQNWPANGDVKQGIDETENPEVQCRRRVGATLHIYDSIDGLTTYTSRHPFLVGVVGCVKCFISNARKDKTHCEFGKLLEAEVKKAETELFGHTQMSAFPEDFSNLNEEKRLYPGSSLIDLTPFINHRGVLRVGGRIDNAPTPLPATFRKLAQALIVKLCQMPTNGINLVFYTTKTPSIKDMASDQRNDSRTEVYGEKVVLIGAERTCFMYKVNNEKVIKQEDHELSCPQHEEADTKMLVHVASVPCPTTVVIQTSNRDVLVIALGNSSKFPDCKMYLEIGHQRNNKIRLIDIMSLSLKLSSG</sequence>
<feature type="non-terminal residue" evidence="1">
    <location>
        <position position="1"/>
    </location>
</feature>
<protein>
    <submittedName>
        <fullName evidence="1">Uncharacterized protein</fullName>
    </submittedName>
</protein>
<dbReference type="OrthoDB" id="6380082at2759"/>
<proteinExistence type="predicted"/>
<evidence type="ECO:0000313" key="1">
    <source>
        <dbReference type="EMBL" id="KZS01225.1"/>
    </source>
</evidence>
<dbReference type="AlphaFoldDB" id="A0A164IGC3"/>
<organism evidence="1 2">
    <name type="scientific">Daphnia magna</name>
    <dbReference type="NCBI Taxonomy" id="35525"/>
    <lineage>
        <taxon>Eukaryota</taxon>
        <taxon>Metazoa</taxon>
        <taxon>Ecdysozoa</taxon>
        <taxon>Arthropoda</taxon>
        <taxon>Crustacea</taxon>
        <taxon>Branchiopoda</taxon>
        <taxon>Diplostraca</taxon>
        <taxon>Cladocera</taxon>
        <taxon>Anomopoda</taxon>
        <taxon>Daphniidae</taxon>
        <taxon>Daphnia</taxon>
    </lineage>
</organism>
<dbReference type="EMBL" id="LRGB01007317">
    <property type="protein sequence ID" value="KZS01225.1"/>
    <property type="molecule type" value="Genomic_DNA"/>
</dbReference>
<dbReference type="Proteomes" id="UP000076858">
    <property type="component" value="Unassembled WGS sequence"/>
</dbReference>